<evidence type="ECO:0000259" key="6">
    <source>
        <dbReference type="PROSITE" id="PS50847"/>
    </source>
</evidence>
<comment type="caution">
    <text evidence="7">The sequence shown here is derived from an EMBL/GenBank/DDBJ whole genome shotgun (WGS) entry which is preliminary data.</text>
</comment>
<keyword evidence="5" id="KW-0472">Membrane</keyword>
<keyword evidence="5" id="KW-0812">Transmembrane</keyword>
<sequence length="284" mass="28249">MPPSPCVYDEECVLVRNLVRLLGVAAVLSVVGFGPGAVPAAAADPVTDLRVFVEAGFHGTSDAEYRAWAEVLATTTDGPALRQAATEALAGTDEQLRAFVDGGYRAAWYADERLRVARVLDAATGPAVKAGAQAALDSSDPQALSEFLSTGLAQAQYADDRLAAATMLTGGANNSGPALDAAAQAALAGTAADLREFLLNGQFTARALDAKAAAPAAPAAAADAPAASGQPEGAAAPPAAVAEDPAPVLAATGSSAAAPLAVLAATAVLTGIGLVVLARRRRKA</sequence>
<proteinExistence type="predicted"/>
<dbReference type="AlphaFoldDB" id="A0AA41U7V3"/>
<name>A0AA41U7V3_9MICO</name>
<evidence type="ECO:0000256" key="2">
    <source>
        <dbReference type="ARBA" id="ARBA00022525"/>
    </source>
</evidence>
<keyword evidence="3" id="KW-0732">Signal</keyword>
<dbReference type="PROSITE" id="PS50847">
    <property type="entry name" value="GRAM_POS_ANCHORING"/>
    <property type="match status" value="1"/>
</dbReference>
<keyword evidence="4" id="KW-0572">Peptidoglycan-anchor</keyword>
<feature type="transmembrane region" description="Helical" evidence="5">
    <location>
        <begin position="256"/>
        <end position="278"/>
    </location>
</feature>
<gene>
    <name evidence="7" type="ORF">L1785_15425</name>
</gene>
<dbReference type="InterPro" id="IPR019931">
    <property type="entry name" value="LPXTG_anchor"/>
</dbReference>
<keyword evidence="8" id="KW-1185">Reference proteome</keyword>
<dbReference type="Pfam" id="PF03752">
    <property type="entry name" value="ALF"/>
    <property type="match status" value="3"/>
</dbReference>
<evidence type="ECO:0000256" key="5">
    <source>
        <dbReference type="SAM" id="Phobius"/>
    </source>
</evidence>
<protein>
    <submittedName>
        <fullName evidence="7">ALF repeat-containing protein</fullName>
    </submittedName>
</protein>
<feature type="domain" description="Gram-positive cocci surface proteins LPxTG" evidence="6">
    <location>
        <begin position="249"/>
        <end position="284"/>
    </location>
</feature>
<dbReference type="EMBL" id="JAKGSG010000042">
    <property type="protein sequence ID" value="MCF4122368.1"/>
    <property type="molecule type" value="Genomic_DNA"/>
</dbReference>
<reference evidence="7" key="1">
    <citation type="submission" date="2022-01" db="EMBL/GenBank/DDBJ databases">
        <title>Antribacter sp. nov., isolated from Guizhou of China.</title>
        <authorList>
            <person name="Chengliang C."/>
            <person name="Ya Z."/>
        </authorList>
    </citation>
    <scope>NUCLEOTIDE SEQUENCE</scope>
    <source>
        <strain evidence="7">KLBMP 9083</strain>
    </source>
</reference>
<evidence type="ECO:0000256" key="4">
    <source>
        <dbReference type="ARBA" id="ARBA00023088"/>
    </source>
</evidence>
<evidence type="ECO:0000256" key="3">
    <source>
        <dbReference type="ARBA" id="ARBA00022729"/>
    </source>
</evidence>
<dbReference type="Proteomes" id="UP001165405">
    <property type="component" value="Unassembled WGS sequence"/>
</dbReference>
<dbReference type="NCBIfam" id="TIGR01167">
    <property type="entry name" value="LPXTG_anchor"/>
    <property type="match status" value="1"/>
</dbReference>
<evidence type="ECO:0000313" key="8">
    <source>
        <dbReference type="Proteomes" id="UP001165405"/>
    </source>
</evidence>
<accession>A0AA41U7V3</accession>
<evidence type="ECO:0000313" key="7">
    <source>
        <dbReference type="EMBL" id="MCF4122368.1"/>
    </source>
</evidence>
<dbReference type="InterPro" id="IPR005506">
    <property type="entry name" value="DUF312_ALF"/>
</dbReference>
<keyword evidence="2" id="KW-0964">Secreted</keyword>
<evidence type="ECO:0000256" key="1">
    <source>
        <dbReference type="ARBA" id="ARBA00022512"/>
    </source>
</evidence>
<dbReference type="RefSeq" id="WP_236090256.1">
    <property type="nucleotide sequence ID" value="NZ_JAKGSG010000042.1"/>
</dbReference>
<keyword evidence="1" id="KW-0134">Cell wall</keyword>
<organism evidence="7 8">
    <name type="scientific">Antribacter soli</name>
    <dbReference type="NCBI Taxonomy" id="2910976"/>
    <lineage>
        <taxon>Bacteria</taxon>
        <taxon>Bacillati</taxon>
        <taxon>Actinomycetota</taxon>
        <taxon>Actinomycetes</taxon>
        <taxon>Micrococcales</taxon>
        <taxon>Promicromonosporaceae</taxon>
        <taxon>Antribacter</taxon>
    </lineage>
</organism>
<keyword evidence="5" id="KW-1133">Transmembrane helix</keyword>